<evidence type="ECO:0000313" key="2">
    <source>
        <dbReference type="Proteomes" id="UP000029120"/>
    </source>
</evidence>
<name>A0A087G1D1_ARAAL</name>
<evidence type="ECO:0000313" key="1">
    <source>
        <dbReference type="EMBL" id="KFK23683.1"/>
    </source>
</evidence>
<organism evidence="1 2">
    <name type="scientific">Arabis alpina</name>
    <name type="common">Alpine rock-cress</name>
    <dbReference type="NCBI Taxonomy" id="50452"/>
    <lineage>
        <taxon>Eukaryota</taxon>
        <taxon>Viridiplantae</taxon>
        <taxon>Streptophyta</taxon>
        <taxon>Embryophyta</taxon>
        <taxon>Tracheophyta</taxon>
        <taxon>Spermatophyta</taxon>
        <taxon>Magnoliopsida</taxon>
        <taxon>eudicotyledons</taxon>
        <taxon>Gunneridae</taxon>
        <taxon>Pentapetalae</taxon>
        <taxon>rosids</taxon>
        <taxon>malvids</taxon>
        <taxon>Brassicales</taxon>
        <taxon>Brassicaceae</taxon>
        <taxon>Arabideae</taxon>
        <taxon>Arabis</taxon>
    </lineage>
</organism>
<dbReference type="AlphaFoldDB" id="A0A087G1D1"/>
<accession>A0A087G1D1</accession>
<reference evidence="2" key="1">
    <citation type="journal article" date="2015" name="Nat. Plants">
        <title>Genome expansion of Arabis alpina linked with retrotransposition and reduced symmetric DNA methylation.</title>
        <authorList>
            <person name="Willing E.M."/>
            <person name="Rawat V."/>
            <person name="Mandakova T."/>
            <person name="Maumus F."/>
            <person name="James G.V."/>
            <person name="Nordstroem K.J."/>
            <person name="Becker C."/>
            <person name="Warthmann N."/>
            <person name="Chica C."/>
            <person name="Szarzynska B."/>
            <person name="Zytnicki M."/>
            <person name="Albani M.C."/>
            <person name="Kiefer C."/>
            <person name="Bergonzi S."/>
            <person name="Castaings L."/>
            <person name="Mateos J.L."/>
            <person name="Berns M.C."/>
            <person name="Bujdoso N."/>
            <person name="Piofczyk T."/>
            <person name="de Lorenzo L."/>
            <person name="Barrero-Sicilia C."/>
            <person name="Mateos I."/>
            <person name="Piednoel M."/>
            <person name="Hagmann J."/>
            <person name="Chen-Min-Tao R."/>
            <person name="Iglesias-Fernandez R."/>
            <person name="Schuster S.C."/>
            <person name="Alonso-Blanco C."/>
            <person name="Roudier F."/>
            <person name="Carbonero P."/>
            <person name="Paz-Ares J."/>
            <person name="Davis S.J."/>
            <person name="Pecinka A."/>
            <person name="Quesneville H."/>
            <person name="Colot V."/>
            <person name="Lysak M.A."/>
            <person name="Weigel D."/>
            <person name="Coupland G."/>
            <person name="Schneeberger K."/>
        </authorList>
    </citation>
    <scope>NUCLEOTIDE SEQUENCE [LARGE SCALE GENOMIC DNA]</scope>
    <source>
        <strain evidence="2">cv. Pajares</strain>
    </source>
</reference>
<dbReference type="Gramene" id="KFK23683">
    <property type="protein sequence ID" value="KFK23683"/>
    <property type="gene ID" value="AALP_AAs63807U000400"/>
</dbReference>
<keyword evidence="2" id="KW-1185">Reference proteome</keyword>
<sequence length="247" mass="27382">MTLSVPPEPLDPPDATMTYVLMTSTLTLSPRSTGVLPRLGAMVLAGQEICSGKGFEPILLLDSLQPCPLPSHPSPTPSHPLYSPPISSLPLGSPRFSSLPFHKSCGRGVKAKMGFCGSRLGLLWLNLWRPFAYCQTFALTTLQQGQHKTKITKVLVDQVTSLVNHIFWYILSQALEDNIKNFSIRFESLQLVQVINLDSRVSKFHGFIHDTCIFISMFDCISFNFIPRISSVVDTLAKKVSYELVSI</sequence>
<proteinExistence type="predicted"/>
<dbReference type="EMBL" id="KL976582">
    <property type="protein sequence ID" value="KFK23683.1"/>
    <property type="molecule type" value="Genomic_DNA"/>
</dbReference>
<dbReference type="Proteomes" id="UP000029120">
    <property type="component" value="Unassembled WGS sequence"/>
</dbReference>
<protein>
    <submittedName>
        <fullName evidence="1">Uncharacterized protein</fullName>
    </submittedName>
</protein>
<gene>
    <name evidence="1" type="ORF">AALP_AAs63807U000400</name>
</gene>